<dbReference type="SMART" id="SM00028">
    <property type="entry name" value="TPR"/>
    <property type="match status" value="3"/>
</dbReference>
<accession>A0A4Z1A4G0</accession>
<feature type="transmembrane region" description="Helical" evidence="2">
    <location>
        <begin position="7"/>
        <end position="28"/>
    </location>
</feature>
<keyword evidence="2" id="KW-0812">Transmembrane</keyword>
<keyword evidence="2" id="KW-1133">Transmembrane helix</keyword>
<dbReference type="InterPro" id="IPR019734">
    <property type="entry name" value="TPR_rpt"/>
</dbReference>
<comment type="caution">
    <text evidence="3">The sequence shown here is derived from an EMBL/GenBank/DDBJ whole genome shotgun (WGS) entry which is preliminary data.</text>
</comment>
<dbReference type="AlphaFoldDB" id="A0A4Z1A4G0"/>
<dbReference type="Proteomes" id="UP000298263">
    <property type="component" value="Unassembled WGS sequence"/>
</dbReference>
<reference evidence="3" key="1">
    <citation type="journal article" date="2019" name="PLoS Negl. Trop. Dis.">
        <title>Revisiting the worldwide diversity of Leptospira species in the environment.</title>
        <authorList>
            <person name="Vincent A.T."/>
            <person name="Schiettekatte O."/>
            <person name="Bourhy P."/>
            <person name="Veyrier F.J."/>
            <person name="Picardeau M."/>
        </authorList>
    </citation>
    <scope>NUCLEOTIDE SEQUENCE [LARGE SCALE GENOMIC DNA]</scope>
    <source>
        <strain evidence="3">201702422</strain>
    </source>
</reference>
<protein>
    <recommendedName>
        <fullName evidence="5">Tetratricopeptide repeat protein</fullName>
    </recommendedName>
</protein>
<evidence type="ECO:0000313" key="4">
    <source>
        <dbReference type="Proteomes" id="UP000298263"/>
    </source>
</evidence>
<evidence type="ECO:0000313" key="3">
    <source>
        <dbReference type="EMBL" id="TGL88791.1"/>
    </source>
</evidence>
<dbReference type="OrthoDB" id="357897at2"/>
<organism evidence="3 4">
    <name type="scientific">Leptospira congkakensis</name>
    <dbReference type="NCBI Taxonomy" id="2484932"/>
    <lineage>
        <taxon>Bacteria</taxon>
        <taxon>Pseudomonadati</taxon>
        <taxon>Spirochaetota</taxon>
        <taxon>Spirochaetia</taxon>
        <taxon>Leptospirales</taxon>
        <taxon>Leptospiraceae</taxon>
        <taxon>Leptospira</taxon>
    </lineage>
</organism>
<evidence type="ECO:0000256" key="1">
    <source>
        <dbReference type="PROSITE-ProRule" id="PRU00339"/>
    </source>
</evidence>
<sequence length="323" mass="38281">MNIVFSIIKNLFFIISFTFAPIITFQLLHAEKVMEEKNILIEEWVENYRNEKDKDIKWREREKRENEVNSFTEMGIKFYRKKNDIKAIEEYIKAILIYPTSTTYYHYANSLTNTHRIPDAINAYKIALKFDDSNKALVYYNLACAYSRLNQLEESKANLHLAIENGYSAIQQIKKDPDLENLRRLSGWDKELNGLLKAHNITKSTLIGEIYEQGPRSGDSYYLCSNGYFIHRHEYDCNEKYKGFSRGRWELISNKVETHFTEFCFLNYETTAKLRKHYDGSEVPTECYGTPKFAECKKNTRNYKQFFSYKDLYEAINAKPEKK</sequence>
<evidence type="ECO:0000256" key="2">
    <source>
        <dbReference type="SAM" id="Phobius"/>
    </source>
</evidence>
<dbReference type="SUPFAM" id="SSF48452">
    <property type="entry name" value="TPR-like"/>
    <property type="match status" value="1"/>
</dbReference>
<dbReference type="NCBIfam" id="NF047558">
    <property type="entry name" value="TPR_END_plus"/>
    <property type="match status" value="1"/>
</dbReference>
<dbReference type="PROSITE" id="PS50005">
    <property type="entry name" value="TPR"/>
    <property type="match status" value="1"/>
</dbReference>
<dbReference type="InterPro" id="IPR011990">
    <property type="entry name" value="TPR-like_helical_dom_sf"/>
</dbReference>
<dbReference type="RefSeq" id="WP_135585455.1">
    <property type="nucleotide sequence ID" value="NZ_RQGO01000012.1"/>
</dbReference>
<dbReference type="EMBL" id="RQGP01000023">
    <property type="protein sequence ID" value="TGL88791.1"/>
    <property type="molecule type" value="Genomic_DNA"/>
</dbReference>
<feature type="repeat" description="TPR" evidence="1">
    <location>
        <begin position="68"/>
        <end position="101"/>
    </location>
</feature>
<keyword evidence="4" id="KW-1185">Reference proteome</keyword>
<dbReference type="Gene3D" id="1.25.40.10">
    <property type="entry name" value="Tetratricopeptide repeat domain"/>
    <property type="match status" value="1"/>
</dbReference>
<keyword evidence="2" id="KW-0472">Membrane</keyword>
<gene>
    <name evidence="3" type="ORF">EHQ69_15215</name>
</gene>
<keyword evidence="1" id="KW-0802">TPR repeat</keyword>
<proteinExistence type="predicted"/>
<name>A0A4Z1A4G0_9LEPT</name>
<evidence type="ECO:0008006" key="5">
    <source>
        <dbReference type="Google" id="ProtNLM"/>
    </source>
</evidence>